<reference evidence="2 3" key="1">
    <citation type="submission" date="2024-04" db="EMBL/GenBank/DDBJ databases">
        <title>Tritrichomonas musculus Genome.</title>
        <authorList>
            <person name="Alves-Ferreira E."/>
            <person name="Grigg M."/>
            <person name="Lorenzi H."/>
            <person name="Galac M."/>
        </authorList>
    </citation>
    <scope>NUCLEOTIDE SEQUENCE [LARGE SCALE GENOMIC DNA]</scope>
    <source>
        <strain evidence="2 3">EAF2021</strain>
    </source>
</reference>
<organism evidence="2 3">
    <name type="scientific">Tritrichomonas musculus</name>
    <dbReference type="NCBI Taxonomy" id="1915356"/>
    <lineage>
        <taxon>Eukaryota</taxon>
        <taxon>Metamonada</taxon>
        <taxon>Parabasalia</taxon>
        <taxon>Tritrichomonadida</taxon>
        <taxon>Tritrichomonadidae</taxon>
        <taxon>Tritrichomonas</taxon>
    </lineage>
</organism>
<evidence type="ECO:0000256" key="1">
    <source>
        <dbReference type="SAM" id="MobiDB-lite"/>
    </source>
</evidence>
<sequence length="262" mass="30134">MSFRIIEKRDDNTTIAVLENNTENLRKNVSFSDKLSTRTICESNQYSKYLTKKEKGQINLLNKSKEKDIKFNFQDKQSNHLNKDIKIFQSNQKVYNTSQLPAIQSTKLSNVLPTGQTTNNHHFLPTIQINNKICAQEAGQKYQKSNIETKSSLNTTRNNQKINKEFIEPSFSKEEKPEATKIEQTNNKLNTESTFSKETKQNGTEIEQTNKKLNTESTFSKETKQNGTEIEQTNKKLNSEQSSSTNIISTSNFSHSYTVCFY</sequence>
<dbReference type="EMBL" id="JAPFFF010000010">
    <property type="protein sequence ID" value="KAK8880707.1"/>
    <property type="molecule type" value="Genomic_DNA"/>
</dbReference>
<proteinExistence type="predicted"/>
<gene>
    <name evidence="2" type="ORF">M9Y10_003393</name>
</gene>
<feature type="region of interest" description="Disordered" evidence="1">
    <location>
        <begin position="218"/>
        <end position="244"/>
    </location>
</feature>
<evidence type="ECO:0000313" key="2">
    <source>
        <dbReference type="EMBL" id="KAK8880707.1"/>
    </source>
</evidence>
<comment type="caution">
    <text evidence="2">The sequence shown here is derived from an EMBL/GenBank/DDBJ whole genome shotgun (WGS) entry which is preliminary data.</text>
</comment>
<protein>
    <submittedName>
        <fullName evidence="2">Uncharacterized protein</fullName>
    </submittedName>
</protein>
<accession>A0ABR2JPQ3</accession>
<evidence type="ECO:0000313" key="3">
    <source>
        <dbReference type="Proteomes" id="UP001470230"/>
    </source>
</evidence>
<name>A0ABR2JPQ3_9EUKA</name>
<keyword evidence="3" id="KW-1185">Reference proteome</keyword>
<dbReference type="Proteomes" id="UP001470230">
    <property type="component" value="Unassembled WGS sequence"/>
</dbReference>